<name>A0A2P6V998_9CHLO</name>
<organism evidence="2 3">
    <name type="scientific">Micractinium conductrix</name>
    <dbReference type="NCBI Taxonomy" id="554055"/>
    <lineage>
        <taxon>Eukaryota</taxon>
        <taxon>Viridiplantae</taxon>
        <taxon>Chlorophyta</taxon>
        <taxon>core chlorophytes</taxon>
        <taxon>Trebouxiophyceae</taxon>
        <taxon>Chlorellales</taxon>
        <taxon>Chlorellaceae</taxon>
        <taxon>Chlorella clade</taxon>
        <taxon>Micractinium</taxon>
    </lineage>
</organism>
<feature type="compositionally biased region" description="Low complexity" evidence="1">
    <location>
        <begin position="169"/>
        <end position="178"/>
    </location>
</feature>
<feature type="compositionally biased region" description="Low complexity" evidence="1">
    <location>
        <begin position="197"/>
        <end position="214"/>
    </location>
</feature>
<evidence type="ECO:0000313" key="3">
    <source>
        <dbReference type="Proteomes" id="UP000239649"/>
    </source>
</evidence>
<feature type="region of interest" description="Disordered" evidence="1">
    <location>
        <begin position="150"/>
        <end position="228"/>
    </location>
</feature>
<keyword evidence="3" id="KW-1185">Reference proteome</keyword>
<evidence type="ECO:0000256" key="1">
    <source>
        <dbReference type="SAM" id="MobiDB-lite"/>
    </source>
</evidence>
<feature type="compositionally biased region" description="Acidic residues" evidence="1">
    <location>
        <begin position="424"/>
        <end position="437"/>
    </location>
</feature>
<feature type="compositionally biased region" description="Polar residues" evidence="1">
    <location>
        <begin position="157"/>
        <end position="166"/>
    </location>
</feature>
<accession>A0A2P6V998</accession>
<feature type="region of interest" description="Disordered" evidence="1">
    <location>
        <begin position="419"/>
        <end position="479"/>
    </location>
</feature>
<feature type="compositionally biased region" description="Pro residues" evidence="1">
    <location>
        <begin position="460"/>
        <end position="472"/>
    </location>
</feature>
<dbReference type="OrthoDB" id="515770at2759"/>
<dbReference type="AlphaFoldDB" id="A0A2P6V998"/>
<sequence length="497" mass="50180">MEGALAAAAQCVADIVGAALATTVAQPECERISRYCVKVGGVLCELQLVLRDDEALRGSKTVFLAVDATVNALRQAEQLVVQCAGTKPSSIWPLEDAVEFQAVAAELQSAAAGLAALGSRLPADVAQDAAHVYRQFMDLSFTEGELSETEELELERVQQQHSSSLSRGPPAAAGADAALPPPAAPAEQYDEPETALANAAVERSERAAAAARAPSPSPPSEAEEAQRAALQAAAAVAVTAAAELLEPAEGLEGGEEGQEMASACAAAAGEEETALEGAQALQQEMREEVEEAAAAAAGTRGVVLTPEGEVAMSPTAHSNSAVPARGSSPLPRDPFDMTDRLASSTLNELTTFRHGQEDRAHADEATLAEAEHALEATPDYTSLQEQVATQQRGAAGGGGPDVGAQALAALQQLQDYESAMAAGEEAEEAAAAEEGQEGGEGGGAAAAAGGGGGGSGQAVAPPPGGLEPPPPLHKSRSEQVAAALAHNLDELAHTGGA</sequence>
<comment type="caution">
    <text evidence="2">The sequence shown here is derived from an EMBL/GenBank/DDBJ whole genome shotgun (WGS) entry which is preliminary data.</text>
</comment>
<protein>
    <submittedName>
        <fullName evidence="2">Uncharacterized protein</fullName>
    </submittedName>
</protein>
<dbReference type="EMBL" id="LHPF02000018">
    <property type="protein sequence ID" value="PSC70658.1"/>
    <property type="molecule type" value="Genomic_DNA"/>
</dbReference>
<dbReference type="Proteomes" id="UP000239649">
    <property type="component" value="Unassembled WGS sequence"/>
</dbReference>
<feature type="region of interest" description="Disordered" evidence="1">
    <location>
        <begin position="313"/>
        <end position="333"/>
    </location>
</feature>
<reference evidence="2 3" key="1">
    <citation type="journal article" date="2018" name="Plant J.">
        <title>Genome sequences of Chlorella sorokiniana UTEX 1602 and Micractinium conductrix SAG 241.80: implications to maltose excretion by a green alga.</title>
        <authorList>
            <person name="Arriola M.B."/>
            <person name="Velmurugan N."/>
            <person name="Zhang Y."/>
            <person name="Plunkett M.H."/>
            <person name="Hondzo H."/>
            <person name="Barney B.M."/>
        </authorList>
    </citation>
    <scope>NUCLEOTIDE SEQUENCE [LARGE SCALE GENOMIC DNA]</scope>
    <source>
        <strain evidence="2 3">SAG 241.80</strain>
    </source>
</reference>
<feature type="compositionally biased region" description="Gly residues" evidence="1">
    <location>
        <begin position="438"/>
        <end position="456"/>
    </location>
</feature>
<proteinExistence type="predicted"/>
<gene>
    <name evidence="2" type="ORF">C2E20_5801</name>
</gene>
<evidence type="ECO:0000313" key="2">
    <source>
        <dbReference type="EMBL" id="PSC70658.1"/>
    </source>
</evidence>